<organism evidence="2">
    <name type="scientific">Anopheles marajoara</name>
    <dbReference type="NCBI Taxonomy" id="58244"/>
    <lineage>
        <taxon>Eukaryota</taxon>
        <taxon>Metazoa</taxon>
        <taxon>Ecdysozoa</taxon>
        <taxon>Arthropoda</taxon>
        <taxon>Hexapoda</taxon>
        <taxon>Insecta</taxon>
        <taxon>Pterygota</taxon>
        <taxon>Neoptera</taxon>
        <taxon>Endopterygota</taxon>
        <taxon>Diptera</taxon>
        <taxon>Nematocera</taxon>
        <taxon>Culicoidea</taxon>
        <taxon>Culicidae</taxon>
        <taxon>Anophelinae</taxon>
        <taxon>Anopheles</taxon>
    </lineage>
</organism>
<keyword evidence="1" id="KW-0732">Signal</keyword>
<evidence type="ECO:0000313" key="2">
    <source>
        <dbReference type="EMBL" id="MBW62985.1"/>
    </source>
</evidence>
<protein>
    <submittedName>
        <fullName evidence="2">Putative secreted protein</fullName>
    </submittedName>
</protein>
<dbReference type="AlphaFoldDB" id="A0A2M4CCN5"/>
<name>A0A2M4CCN5_9DIPT</name>
<reference evidence="2" key="1">
    <citation type="submission" date="2018-01" db="EMBL/GenBank/DDBJ databases">
        <title>An insight into the sialome of Amazonian anophelines.</title>
        <authorList>
            <person name="Ribeiro J.M."/>
            <person name="Scarpassa V."/>
            <person name="Calvo E."/>
        </authorList>
    </citation>
    <scope>NUCLEOTIDE SEQUENCE</scope>
    <source>
        <tissue evidence="2">Salivary glands</tissue>
    </source>
</reference>
<dbReference type="EMBL" id="GGFJ01013844">
    <property type="protein sequence ID" value="MBW62985.1"/>
    <property type="molecule type" value="Transcribed_RNA"/>
</dbReference>
<evidence type="ECO:0000256" key="1">
    <source>
        <dbReference type="SAM" id="SignalP"/>
    </source>
</evidence>
<feature type="chain" id="PRO_5014805110" evidence="1">
    <location>
        <begin position="18"/>
        <end position="77"/>
    </location>
</feature>
<sequence>MVVTLLAATHLSRFAVGAWPGNRCTGHLDCVTAVYRRVLRYVPVRLECGAVRSENVATSDGSSTDRVLGLRCLWDFG</sequence>
<accession>A0A2M4CCN5</accession>
<proteinExistence type="predicted"/>
<feature type="signal peptide" evidence="1">
    <location>
        <begin position="1"/>
        <end position="17"/>
    </location>
</feature>